<gene>
    <name evidence="1" type="ORF">Godav_026682</name>
</gene>
<dbReference type="Proteomes" id="UP000593561">
    <property type="component" value="Unassembled WGS sequence"/>
</dbReference>
<accession>A0A7J8RTP9</accession>
<keyword evidence="2" id="KW-1185">Reference proteome</keyword>
<name>A0A7J8RTP9_GOSDV</name>
<sequence>MCPRASIGVGFGNHDCRGRRRCFISYQNLQKKGMIYRRFVLSLKTVNG</sequence>
<proteinExistence type="predicted"/>
<dbReference type="AlphaFoldDB" id="A0A7J8RTP9"/>
<dbReference type="EMBL" id="JABFAC010000007">
    <property type="protein sequence ID" value="MBA0617214.1"/>
    <property type="molecule type" value="Genomic_DNA"/>
</dbReference>
<protein>
    <submittedName>
        <fullName evidence="1">Uncharacterized protein</fullName>
    </submittedName>
</protein>
<organism evidence="1 2">
    <name type="scientific">Gossypium davidsonii</name>
    <name type="common">Davidson's cotton</name>
    <name type="synonym">Gossypium klotzschianum subsp. davidsonii</name>
    <dbReference type="NCBI Taxonomy" id="34287"/>
    <lineage>
        <taxon>Eukaryota</taxon>
        <taxon>Viridiplantae</taxon>
        <taxon>Streptophyta</taxon>
        <taxon>Embryophyta</taxon>
        <taxon>Tracheophyta</taxon>
        <taxon>Spermatophyta</taxon>
        <taxon>Magnoliopsida</taxon>
        <taxon>eudicotyledons</taxon>
        <taxon>Gunneridae</taxon>
        <taxon>Pentapetalae</taxon>
        <taxon>rosids</taxon>
        <taxon>malvids</taxon>
        <taxon>Malvales</taxon>
        <taxon>Malvaceae</taxon>
        <taxon>Malvoideae</taxon>
        <taxon>Gossypium</taxon>
    </lineage>
</organism>
<evidence type="ECO:0000313" key="2">
    <source>
        <dbReference type="Proteomes" id="UP000593561"/>
    </source>
</evidence>
<evidence type="ECO:0000313" key="1">
    <source>
        <dbReference type="EMBL" id="MBA0617214.1"/>
    </source>
</evidence>
<reference evidence="1 2" key="1">
    <citation type="journal article" date="2019" name="Genome Biol. Evol.">
        <title>Insights into the evolution of the New World diploid cottons (Gossypium, subgenus Houzingenia) based on genome sequencing.</title>
        <authorList>
            <person name="Grover C.E."/>
            <person name="Arick M.A. 2nd"/>
            <person name="Thrash A."/>
            <person name="Conover J.L."/>
            <person name="Sanders W.S."/>
            <person name="Peterson D.G."/>
            <person name="Frelichowski J.E."/>
            <person name="Scheffler J.A."/>
            <person name="Scheffler B.E."/>
            <person name="Wendel J.F."/>
        </authorList>
    </citation>
    <scope>NUCLEOTIDE SEQUENCE [LARGE SCALE GENOMIC DNA]</scope>
    <source>
        <strain evidence="1">27</strain>
        <tissue evidence="1">Leaf</tissue>
    </source>
</reference>
<comment type="caution">
    <text evidence="1">The sequence shown here is derived from an EMBL/GenBank/DDBJ whole genome shotgun (WGS) entry which is preliminary data.</text>
</comment>